<organism evidence="1 2">
    <name type="scientific">Microscilla marina ATCC 23134</name>
    <dbReference type="NCBI Taxonomy" id="313606"/>
    <lineage>
        <taxon>Bacteria</taxon>
        <taxon>Pseudomonadati</taxon>
        <taxon>Bacteroidota</taxon>
        <taxon>Cytophagia</taxon>
        <taxon>Cytophagales</taxon>
        <taxon>Microscillaceae</taxon>
        <taxon>Microscilla</taxon>
    </lineage>
</organism>
<protein>
    <submittedName>
        <fullName evidence="1">Uncharacterized protein</fullName>
    </submittedName>
</protein>
<dbReference type="AlphaFoldDB" id="A1ZS08"/>
<reference evidence="1 2" key="1">
    <citation type="submission" date="2007-01" db="EMBL/GenBank/DDBJ databases">
        <authorList>
            <person name="Haygood M."/>
            <person name="Podell S."/>
            <person name="Anderson C."/>
            <person name="Hopkinson B."/>
            <person name="Roe K."/>
            <person name="Barbeau K."/>
            <person name="Gaasterland T."/>
            <person name="Ferriera S."/>
            <person name="Johnson J."/>
            <person name="Kravitz S."/>
            <person name="Beeson K."/>
            <person name="Sutton G."/>
            <person name="Rogers Y.-H."/>
            <person name="Friedman R."/>
            <person name="Frazier M."/>
            <person name="Venter J.C."/>
        </authorList>
    </citation>
    <scope>NUCLEOTIDE SEQUENCE [LARGE SCALE GENOMIC DNA]</scope>
    <source>
        <strain evidence="1 2">ATCC 23134</strain>
    </source>
</reference>
<proteinExistence type="predicted"/>
<keyword evidence="2" id="KW-1185">Reference proteome</keyword>
<name>A1ZS08_MICM2</name>
<evidence type="ECO:0000313" key="1">
    <source>
        <dbReference type="EMBL" id="EAY26896.1"/>
    </source>
</evidence>
<accession>A1ZS08</accession>
<gene>
    <name evidence="1" type="ORF">M23134_04846</name>
</gene>
<dbReference type="Proteomes" id="UP000004095">
    <property type="component" value="Unassembled WGS sequence"/>
</dbReference>
<sequence>MIACFSLLIFKFLQKPSYISKSIKPHPTKQIFHCVQNDRLQLTEKNNQFSDF</sequence>
<evidence type="ECO:0000313" key="2">
    <source>
        <dbReference type="Proteomes" id="UP000004095"/>
    </source>
</evidence>
<dbReference type="EMBL" id="AAWS01000029">
    <property type="protein sequence ID" value="EAY26896.1"/>
    <property type="molecule type" value="Genomic_DNA"/>
</dbReference>
<comment type="caution">
    <text evidence="1">The sequence shown here is derived from an EMBL/GenBank/DDBJ whole genome shotgun (WGS) entry which is preliminary data.</text>
</comment>